<keyword evidence="2" id="KW-0472">Membrane</keyword>
<dbReference type="PROSITE" id="PS50837">
    <property type="entry name" value="NACHT"/>
    <property type="match status" value="1"/>
</dbReference>
<feature type="transmembrane region" description="Helical" evidence="2">
    <location>
        <begin position="627"/>
        <end position="648"/>
    </location>
</feature>
<dbReference type="Pfam" id="PF05729">
    <property type="entry name" value="NACHT"/>
    <property type="match status" value="1"/>
</dbReference>
<feature type="domain" description="NACHT" evidence="3">
    <location>
        <begin position="183"/>
        <end position="307"/>
    </location>
</feature>
<dbReference type="InterPro" id="IPR027417">
    <property type="entry name" value="P-loop_NTPase"/>
</dbReference>
<evidence type="ECO:0000313" key="5">
    <source>
        <dbReference type="Proteomes" id="UP000305906"/>
    </source>
</evidence>
<dbReference type="AlphaFoldDB" id="A0A5R9G3P4"/>
<organism evidence="4 5">
    <name type="scientific">Streptomyces montanus</name>
    <dbReference type="NCBI Taxonomy" id="2580423"/>
    <lineage>
        <taxon>Bacteria</taxon>
        <taxon>Bacillati</taxon>
        <taxon>Actinomycetota</taxon>
        <taxon>Actinomycetes</taxon>
        <taxon>Kitasatosporales</taxon>
        <taxon>Streptomycetaceae</taxon>
        <taxon>Streptomyces</taxon>
    </lineage>
</organism>
<proteinExistence type="predicted"/>
<evidence type="ECO:0000313" key="4">
    <source>
        <dbReference type="EMBL" id="TLS46185.1"/>
    </source>
</evidence>
<comment type="caution">
    <text evidence="4">The sequence shown here is derived from an EMBL/GenBank/DDBJ whole genome shotgun (WGS) entry which is preliminary data.</text>
</comment>
<evidence type="ECO:0000256" key="2">
    <source>
        <dbReference type="SAM" id="Phobius"/>
    </source>
</evidence>
<gene>
    <name evidence="4" type="ORF">FE633_11695</name>
</gene>
<dbReference type="Proteomes" id="UP000305906">
    <property type="component" value="Unassembled WGS sequence"/>
</dbReference>
<dbReference type="SUPFAM" id="SSF52540">
    <property type="entry name" value="P-loop containing nucleoside triphosphate hydrolases"/>
    <property type="match status" value="1"/>
</dbReference>
<evidence type="ECO:0000259" key="3">
    <source>
        <dbReference type="PROSITE" id="PS50837"/>
    </source>
</evidence>
<reference evidence="4 5" key="1">
    <citation type="submission" date="2019-05" db="EMBL/GenBank/DDBJ databases">
        <title>Streptomyces sp. NEAU-C151, a novel actinomycete isolated from soil.</title>
        <authorList>
            <person name="Han L."/>
            <person name="Jiang H."/>
        </authorList>
    </citation>
    <scope>NUCLEOTIDE SEQUENCE [LARGE SCALE GENOMIC DNA]</scope>
    <source>
        <strain evidence="4 5">NEAU-C151</strain>
    </source>
</reference>
<keyword evidence="2" id="KW-1133">Transmembrane helix</keyword>
<sequence length="1098" mass="119547">MRLRGRGEPRSVTNRFEGGTAGHVVMTGSVQGGIHVHLHPGEWSAWSKAGTGVSVAALTAFGAGLLLLGGAAPWRVGGAVLLLLAAWQAIGAWRAARDTDLFLPDERLDAAATVLASRLRSVYDREERLSRIHDPVPLRVRWAEGDPLLADHWINIRDGEDGPLDLTGELADVAAEFTRLPLRRLVILGAAGAGKSVLALRLARALFDADEVERGVPVVLSLASWNVAQQGPWAWAARQLADHYPEIGRSDTERDAVARALLGSGRVLVVLDGFDEMPEGGRGEALRQLNAGLGPGRGLVLTSRPTAYADAVADADVLTGAAVVQLQPLGVAQLAEFLPRTTRRTGRHEQTATKWDPVLERLAAEERDRPAARLRAALATPLMVGLARAAYSDTDADPMELLDSRRFPDRQAIERHLLDAYVPAVYRIPLDDRGARGPWQAEDAGRWLAFLARHLRATGTQELSWWRLELAHPAVVGAIPAVLGLLLLTGALYGTGAGRAVADGSLPGPLWLLFGLLALPAALLCWASQPREPLPGPRRLTFPWGWRPWRPIESLTAPADIGAATGPRAVLRDDRVASLTTGVFRVAEGDHSSWTLPVILLVSFTAFWISWRTHGLDWGYEPNPTDSAVLIVCGCVAFVLCGATRTAWARYALARCWLAATGRLPWRCHAFLEDAHRRGVLRQSGGVYQFRHLELRDRLAGEGEPEGGAKDPHVLFDIGGWVGQMLLVAGLFAWGGYAPGTVPAAAGPHSAPPPACTLLSDGELRPVMSRPEKMSRAQLDTDDKRACGWWETGPGRDALLRLTVLRQAPRGGVSAVRMAENQVQDGKARPLPGVADSASWEAEKTPEFGEGGYQATVRARSGNVWLTLTYREELADRERVLSIGAILAQQVLHNAEIADPPRRRLAAIPLPKPPADSRFARYRAVDTRPVVGDEVWKGNERSQLYGARELPFAFRGPRLDCSQEFGTPVRWSCGPGTRTQDEPVYAGQEIAIEDCGPTICSKAKVNRFAKAFRWYADKHASDWKYLDESTQYNHATFPVKPDKDWPGLKKVYGVQLLRHMKVGGTHYLLAFRAYADAAHADLPRKTLGDVCAQTTPSV</sequence>
<keyword evidence="2" id="KW-0812">Transmembrane</keyword>
<dbReference type="Gene3D" id="3.40.50.300">
    <property type="entry name" value="P-loop containing nucleotide triphosphate hydrolases"/>
    <property type="match status" value="1"/>
</dbReference>
<protein>
    <submittedName>
        <fullName evidence="4">NACHT domain-containing protein</fullName>
    </submittedName>
</protein>
<feature type="transmembrane region" description="Helical" evidence="2">
    <location>
        <begin position="474"/>
        <end position="496"/>
    </location>
</feature>
<dbReference type="InterPro" id="IPR007111">
    <property type="entry name" value="NACHT_NTPase"/>
</dbReference>
<dbReference type="SMART" id="SM00382">
    <property type="entry name" value="AAA"/>
    <property type="match status" value="1"/>
</dbReference>
<accession>A0A5R9G3P4</accession>
<feature type="transmembrane region" description="Helical" evidence="2">
    <location>
        <begin position="49"/>
        <end position="68"/>
    </location>
</feature>
<evidence type="ECO:0000256" key="1">
    <source>
        <dbReference type="SAM" id="MobiDB-lite"/>
    </source>
</evidence>
<feature type="transmembrane region" description="Helical" evidence="2">
    <location>
        <begin position="508"/>
        <end position="528"/>
    </location>
</feature>
<dbReference type="InterPro" id="IPR003593">
    <property type="entry name" value="AAA+_ATPase"/>
</dbReference>
<name>A0A5R9G3P4_9ACTN</name>
<dbReference type="EMBL" id="VBZC01000010">
    <property type="protein sequence ID" value="TLS46185.1"/>
    <property type="molecule type" value="Genomic_DNA"/>
</dbReference>
<feature type="region of interest" description="Disordered" evidence="1">
    <location>
        <begin position="821"/>
        <end position="843"/>
    </location>
</feature>
<keyword evidence="5" id="KW-1185">Reference proteome</keyword>
<feature type="transmembrane region" description="Helical" evidence="2">
    <location>
        <begin position="594"/>
        <end position="611"/>
    </location>
</feature>